<name>A0A8T0HCR6_CERPU</name>
<dbReference type="EMBL" id="CM026427">
    <property type="protein sequence ID" value="KAG0569060.1"/>
    <property type="molecule type" value="Genomic_DNA"/>
</dbReference>
<protein>
    <submittedName>
        <fullName evidence="1">Uncharacterized protein</fullName>
    </submittedName>
</protein>
<keyword evidence="2" id="KW-1185">Reference proteome</keyword>
<proteinExistence type="predicted"/>
<gene>
    <name evidence="1" type="ORF">KC19_6G062700</name>
</gene>
<organism evidence="1 2">
    <name type="scientific">Ceratodon purpureus</name>
    <name type="common">Fire moss</name>
    <name type="synonym">Dicranum purpureum</name>
    <dbReference type="NCBI Taxonomy" id="3225"/>
    <lineage>
        <taxon>Eukaryota</taxon>
        <taxon>Viridiplantae</taxon>
        <taxon>Streptophyta</taxon>
        <taxon>Embryophyta</taxon>
        <taxon>Bryophyta</taxon>
        <taxon>Bryophytina</taxon>
        <taxon>Bryopsida</taxon>
        <taxon>Dicranidae</taxon>
        <taxon>Pseudoditrichales</taxon>
        <taxon>Ditrichaceae</taxon>
        <taxon>Ceratodon</taxon>
    </lineage>
</organism>
<evidence type="ECO:0000313" key="2">
    <source>
        <dbReference type="Proteomes" id="UP000822688"/>
    </source>
</evidence>
<evidence type="ECO:0000313" key="1">
    <source>
        <dbReference type="EMBL" id="KAG0569060.1"/>
    </source>
</evidence>
<reference evidence="1 2" key="1">
    <citation type="submission" date="2020-06" db="EMBL/GenBank/DDBJ databases">
        <title>WGS assembly of Ceratodon purpureus strain R40.</title>
        <authorList>
            <person name="Carey S.B."/>
            <person name="Jenkins J."/>
            <person name="Shu S."/>
            <person name="Lovell J.T."/>
            <person name="Sreedasyam A."/>
            <person name="Maumus F."/>
            <person name="Tiley G.P."/>
            <person name="Fernandez-Pozo N."/>
            <person name="Barry K."/>
            <person name="Chen C."/>
            <person name="Wang M."/>
            <person name="Lipzen A."/>
            <person name="Daum C."/>
            <person name="Saski C.A."/>
            <person name="Payton A.C."/>
            <person name="Mcbreen J.C."/>
            <person name="Conrad R.E."/>
            <person name="Kollar L.M."/>
            <person name="Olsson S."/>
            <person name="Huttunen S."/>
            <person name="Landis J.B."/>
            <person name="Wickett N.J."/>
            <person name="Johnson M.G."/>
            <person name="Rensing S.A."/>
            <person name="Grimwood J."/>
            <person name="Schmutz J."/>
            <person name="Mcdaniel S.F."/>
        </authorList>
    </citation>
    <scope>NUCLEOTIDE SEQUENCE [LARGE SCALE GENOMIC DNA]</scope>
    <source>
        <strain evidence="1 2">R40</strain>
    </source>
</reference>
<dbReference type="AlphaFoldDB" id="A0A8T0HCR6"/>
<dbReference type="Proteomes" id="UP000822688">
    <property type="component" value="Chromosome 6"/>
</dbReference>
<accession>A0A8T0HCR6</accession>
<sequence>MHEVKVAILYTLLVNRSASVIDCRKGQVNGLISEAHLKLNEELPVPTRIRDETLDFRVLRLKDPFDRDHALSIQYKDFEFYQIIYIREDKGGRFFLDGIPRDHSLVPMTRLMTIAFKADILQIIREKHLLRNKKKIKNLTNTTVMLSEKVDQPGHHAAVYTELVSIKPDEVFKLRYHEDRNRMANTWYRIDLKGVTEEISKEWTGIEFLIGKEYISIFDAGFYTGQHPATTPKAIDIQSWPRTYKRIMNKASSKYSQLFKNSR</sequence>
<comment type="caution">
    <text evidence="1">The sequence shown here is derived from an EMBL/GenBank/DDBJ whole genome shotgun (WGS) entry which is preliminary data.</text>
</comment>